<name>A0A1I2YS45_9RHOB</name>
<accession>A0A1I2YS45</accession>
<dbReference type="EMBL" id="FOPU01000005">
    <property type="protein sequence ID" value="SFH27916.1"/>
    <property type="molecule type" value="Genomic_DNA"/>
</dbReference>
<dbReference type="RefSeq" id="WP_074966482.1">
    <property type="nucleotide sequence ID" value="NZ_CBCRYP010000031.1"/>
</dbReference>
<dbReference type="Proteomes" id="UP000183635">
    <property type="component" value="Unassembled WGS sequence"/>
</dbReference>
<proteinExistence type="predicted"/>
<dbReference type="OrthoDB" id="7775120at2"/>
<keyword evidence="2" id="KW-1185">Reference proteome</keyword>
<sequence>MIAALLLSAALAAEPLAARDALIRDATEWLLNGEDLPRDIDERLMRLPPADRVEVLVFLRRSGMMLGPGWSADRLLAPAKNGETAQ</sequence>
<dbReference type="AlphaFoldDB" id="A0A1I2YS45"/>
<protein>
    <submittedName>
        <fullName evidence="1">Uncharacterized protein</fullName>
    </submittedName>
</protein>
<gene>
    <name evidence="1" type="ORF">SAMN04488021_10597</name>
</gene>
<evidence type="ECO:0000313" key="1">
    <source>
        <dbReference type="EMBL" id="SFH27916.1"/>
    </source>
</evidence>
<dbReference type="STRING" id="34004.SAMN04488021_10597"/>
<organism evidence="1 2">
    <name type="scientific">Paracoccus aminovorans</name>
    <dbReference type="NCBI Taxonomy" id="34004"/>
    <lineage>
        <taxon>Bacteria</taxon>
        <taxon>Pseudomonadati</taxon>
        <taxon>Pseudomonadota</taxon>
        <taxon>Alphaproteobacteria</taxon>
        <taxon>Rhodobacterales</taxon>
        <taxon>Paracoccaceae</taxon>
        <taxon>Paracoccus</taxon>
    </lineage>
</organism>
<evidence type="ECO:0000313" key="2">
    <source>
        <dbReference type="Proteomes" id="UP000183635"/>
    </source>
</evidence>
<reference evidence="1 2" key="1">
    <citation type="submission" date="2016-10" db="EMBL/GenBank/DDBJ databases">
        <authorList>
            <person name="de Groot N.N."/>
        </authorList>
    </citation>
    <scope>NUCLEOTIDE SEQUENCE [LARGE SCALE GENOMIC DNA]</scope>
    <source>
        <strain evidence="1 2">DSM 8537</strain>
    </source>
</reference>